<protein>
    <submittedName>
        <fullName evidence="3">PspC domain-containing protein</fullName>
    </submittedName>
</protein>
<evidence type="ECO:0000313" key="4">
    <source>
        <dbReference type="Proteomes" id="UP000831537"/>
    </source>
</evidence>
<keyword evidence="1" id="KW-1133">Transmembrane helix</keyword>
<feature type="transmembrane region" description="Helical" evidence="1">
    <location>
        <begin position="12"/>
        <end position="36"/>
    </location>
</feature>
<evidence type="ECO:0000259" key="2">
    <source>
        <dbReference type="Pfam" id="PF04024"/>
    </source>
</evidence>
<keyword evidence="1" id="KW-0812">Transmembrane</keyword>
<dbReference type="InterPro" id="IPR007168">
    <property type="entry name" value="Phageshock_PspC_N"/>
</dbReference>
<dbReference type="EMBL" id="CP095071">
    <property type="protein sequence ID" value="UOQ83407.1"/>
    <property type="molecule type" value="Genomic_DNA"/>
</dbReference>
<accession>A0ABY4GIV0</accession>
<sequence length="61" mass="6635">MKLKRSATDTSLHGVCGGIASFTGISSFAIRLLFVVTFPGSFWIYIILANTLECEIPALKQ</sequence>
<dbReference type="RefSeq" id="WP_244740273.1">
    <property type="nucleotide sequence ID" value="NZ_CP095071.1"/>
</dbReference>
<feature type="domain" description="Phage shock protein PspC N-terminal" evidence="2">
    <location>
        <begin position="2"/>
        <end position="49"/>
    </location>
</feature>
<organism evidence="3 4">
    <name type="scientific">Gracilibacillus salinarum</name>
    <dbReference type="NCBI Taxonomy" id="2932255"/>
    <lineage>
        <taxon>Bacteria</taxon>
        <taxon>Bacillati</taxon>
        <taxon>Bacillota</taxon>
        <taxon>Bacilli</taxon>
        <taxon>Bacillales</taxon>
        <taxon>Bacillaceae</taxon>
        <taxon>Gracilibacillus</taxon>
    </lineage>
</organism>
<dbReference type="Pfam" id="PF04024">
    <property type="entry name" value="PspC"/>
    <property type="match status" value="1"/>
</dbReference>
<keyword evidence="1" id="KW-0472">Membrane</keyword>
<name>A0ABY4GIV0_9BACI</name>
<reference evidence="3 4" key="1">
    <citation type="submission" date="2022-04" db="EMBL/GenBank/DDBJ databases">
        <title>Gracilibacillus sp. isolated from saltern.</title>
        <authorList>
            <person name="Won M."/>
            <person name="Lee C.-M."/>
            <person name="Woen H.-Y."/>
            <person name="Kwon S.-W."/>
        </authorList>
    </citation>
    <scope>NUCLEOTIDE SEQUENCE [LARGE SCALE GENOMIC DNA]</scope>
    <source>
        <strain evidence="3 4">SSPM10-3</strain>
    </source>
</reference>
<evidence type="ECO:0000256" key="1">
    <source>
        <dbReference type="SAM" id="Phobius"/>
    </source>
</evidence>
<proteinExistence type="predicted"/>
<dbReference type="Proteomes" id="UP000831537">
    <property type="component" value="Chromosome"/>
</dbReference>
<gene>
    <name evidence="3" type="ORF">MUN87_11600</name>
</gene>
<keyword evidence="4" id="KW-1185">Reference proteome</keyword>
<evidence type="ECO:0000313" key="3">
    <source>
        <dbReference type="EMBL" id="UOQ83407.1"/>
    </source>
</evidence>